<feature type="region of interest" description="Disordered" evidence="1">
    <location>
        <begin position="92"/>
        <end position="175"/>
    </location>
</feature>
<dbReference type="Proteomes" id="UP000283090">
    <property type="component" value="Unassembled WGS sequence"/>
</dbReference>
<evidence type="ECO:0000313" key="3">
    <source>
        <dbReference type="Proteomes" id="UP000283090"/>
    </source>
</evidence>
<evidence type="ECO:0000256" key="1">
    <source>
        <dbReference type="SAM" id="MobiDB-lite"/>
    </source>
</evidence>
<gene>
    <name evidence="2" type="ORF">DFL_004793</name>
</gene>
<accession>A0A437A5P0</accession>
<feature type="region of interest" description="Disordered" evidence="1">
    <location>
        <begin position="683"/>
        <end position="711"/>
    </location>
</feature>
<dbReference type="GeneID" id="93587104"/>
<feature type="region of interest" description="Disordered" evidence="1">
    <location>
        <begin position="1"/>
        <end position="27"/>
    </location>
</feature>
<dbReference type="RefSeq" id="XP_067492066.1">
    <property type="nucleotide sequence ID" value="XM_067633947.1"/>
</dbReference>
<dbReference type="EMBL" id="SAEB01000006">
    <property type="protein sequence ID" value="RVD86522.1"/>
    <property type="molecule type" value="Genomic_DNA"/>
</dbReference>
<evidence type="ECO:0000313" key="2">
    <source>
        <dbReference type="EMBL" id="RVD86522.1"/>
    </source>
</evidence>
<proteinExistence type="predicted"/>
<feature type="compositionally biased region" description="Basic residues" evidence="1">
    <location>
        <begin position="806"/>
        <end position="826"/>
    </location>
</feature>
<feature type="compositionally biased region" description="Basic and acidic residues" evidence="1">
    <location>
        <begin position="685"/>
        <end position="704"/>
    </location>
</feature>
<name>A0A437A5P0_ARTFL</name>
<sequence length="979" mass="107307">MDQSADKKVPPVEEEQIPSTQLQEGSIGEQYRKVKALSPAEKEKQWDALEKQTNKMQPVSNAYLIAKYAAFAKYAREDRDRMARALRNRMQQLLMQPGPHPGGIPGQAPPPRMQYQQSFPPRAPQGPYQAHAGFPQAQAPQGATGAYQGSSPIGTGFQQLQQPFGEPYGRAPVPNPAFPPSLPYYPPPSYSSPIPPAYPPPPVAPRSLSHSHVAPDYPRPPPETSVGYQPPATGPSQPPVANNLSHPHATTNSSYPPVAPTSHPPATTTSPVLTNPPPRARITPVISPQPLEGTQVSTPFIPLILSRQVATSRPTPTLTPAPAPAESSEPVPVKASKMSRRAFEKRPRPSPGAFPGPSKRTEVIPPFEIMDSDIEPLSGNELPSAVTDNEGGDEADYGPSPDIEMAGNAHQNVGRSEGLASPKQTSEGNEGPKTLEPASGKENQKAGREPPPRLPASLLGGHRSESVFESPFRTARHNANRILASVAAQDPPPALSPGHVSARTRTRNHGRAFSPPNMPVSARRSTRISQQQGKPSETETAEAVRETKAKAFEKLKITTIESNADRMRALIFHLVHGIYFQTRSGTGEASITEARRRLILLASQAIRALLGNGDDALDVICDVWRRDFREELRRPTLDIGPPARRNRETEGLDFCDPGTRVRCSVCGRRHGVEFSVGFAGTPYKSTKEHEPEEMTRGSDSDMPGRPRTTPIRFNVGRRCTELITSYHTLRQWERTLKAWVHERMRELGHRQDGYLTRNFAGGASFELVADIVQRLLEEEAEDGTSKVDGILDELTSTHKRSLDIKKARKGMSLKFRKRHGPGTGKKKGVDNTSATIKEESGQGKDSDVSGTQASRSEDQVGASETQHDPSTTEPGHRRELQGDITRGEKRAFWDHLLPKEPAVPPLQPNRPRIRYDGIGRTRPRVIVNLDTSDEDLPCGNPNGNESSDSDDYVFLNDEDEVEEYQGKKDEWDEGRGGGR</sequence>
<keyword evidence="3" id="KW-1185">Reference proteome</keyword>
<evidence type="ECO:0008006" key="4">
    <source>
        <dbReference type="Google" id="ProtNLM"/>
    </source>
</evidence>
<feature type="compositionally biased region" description="Polar residues" evidence="1">
    <location>
        <begin position="862"/>
        <end position="873"/>
    </location>
</feature>
<dbReference type="OrthoDB" id="5357427at2759"/>
<feature type="region of interest" description="Disordered" evidence="1">
    <location>
        <begin position="931"/>
        <end position="979"/>
    </location>
</feature>
<feature type="compositionally biased region" description="Basic and acidic residues" evidence="1">
    <location>
        <begin position="442"/>
        <end position="451"/>
    </location>
</feature>
<reference evidence="2 3" key="1">
    <citation type="submission" date="2019-01" db="EMBL/GenBank/DDBJ databases">
        <title>Intercellular communication is required for trap formation in the nematode-trapping fungus Duddingtonia flagrans.</title>
        <authorList>
            <person name="Youssar L."/>
            <person name="Wernet V."/>
            <person name="Hensel N."/>
            <person name="Hildebrandt H.-G."/>
            <person name="Fischer R."/>
        </authorList>
    </citation>
    <scope>NUCLEOTIDE SEQUENCE [LARGE SCALE GENOMIC DNA]</scope>
    <source>
        <strain evidence="2 3">CBS H-5679</strain>
    </source>
</reference>
<feature type="compositionally biased region" description="Basic and acidic residues" evidence="1">
    <location>
        <begin position="874"/>
        <end position="883"/>
    </location>
</feature>
<feature type="compositionally biased region" description="Polar residues" evidence="1">
    <location>
        <begin position="239"/>
        <end position="255"/>
    </location>
</feature>
<feature type="compositionally biased region" description="Basic and acidic residues" evidence="1">
    <location>
        <begin position="964"/>
        <end position="979"/>
    </location>
</feature>
<feature type="compositionally biased region" description="Polar residues" evidence="1">
    <location>
        <begin position="150"/>
        <end position="162"/>
    </location>
</feature>
<dbReference type="VEuPathDB" id="FungiDB:DFL_004793"/>
<feature type="region of interest" description="Disordered" evidence="1">
    <location>
        <begin position="201"/>
        <end position="294"/>
    </location>
</feature>
<organism evidence="2 3">
    <name type="scientific">Arthrobotrys flagrans</name>
    <name type="common">Nematode-trapping fungus</name>
    <name type="synonym">Trichothecium flagrans</name>
    <dbReference type="NCBI Taxonomy" id="97331"/>
    <lineage>
        <taxon>Eukaryota</taxon>
        <taxon>Fungi</taxon>
        <taxon>Dikarya</taxon>
        <taxon>Ascomycota</taxon>
        <taxon>Pezizomycotina</taxon>
        <taxon>Orbiliomycetes</taxon>
        <taxon>Orbiliales</taxon>
        <taxon>Orbiliaceae</taxon>
        <taxon>Arthrobotrys</taxon>
    </lineage>
</organism>
<protein>
    <recommendedName>
        <fullName evidence="4">DUF4211 domain-containing protein</fullName>
    </recommendedName>
</protein>
<feature type="compositionally biased region" description="Basic and acidic residues" evidence="1">
    <location>
        <begin position="836"/>
        <end position="847"/>
    </location>
</feature>
<comment type="caution">
    <text evidence="2">The sequence shown here is derived from an EMBL/GenBank/DDBJ whole genome shotgun (WGS) entry which is preliminary data.</text>
</comment>
<feature type="region of interest" description="Disordered" evidence="1">
    <location>
        <begin position="308"/>
        <end position="463"/>
    </location>
</feature>
<feature type="compositionally biased region" description="Low complexity" evidence="1">
    <location>
        <begin position="324"/>
        <end position="333"/>
    </location>
</feature>
<feature type="compositionally biased region" description="Low complexity" evidence="1">
    <location>
        <begin position="129"/>
        <end position="149"/>
    </location>
</feature>
<feature type="compositionally biased region" description="Pro residues" evidence="1">
    <location>
        <begin position="98"/>
        <end position="112"/>
    </location>
</feature>
<feature type="region of interest" description="Disordered" evidence="1">
    <location>
        <begin position="802"/>
        <end position="883"/>
    </location>
</feature>
<dbReference type="AlphaFoldDB" id="A0A437A5P0"/>
<feature type="compositionally biased region" description="Acidic residues" evidence="1">
    <location>
        <begin position="947"/>
        <end position="963"/>
    </location>
</feature>
<feature type="compositionally biased region" description="Basic and acidic residues" evidence="1">
    <location>
        <begin position="1"/>
        <end position="11"/>
    </location>
</feature>
<feature type="region of interest" description="Disordered" evidence="1">
    <location>
        <begin position="489"/>
        <end position="543"/>
    </location>
</feature>